<evidence type="ECO:0000313" key="7">
    <source>
        <dbReference type="EMBL" id="DAG02172.1"/>
    </source>
</evidence>
<evidence type="ECO:0000256" key="1">
    <source>
        <dbReference type="ARBA" id="ARBA00004379"/>
    </source>
</evidence>
<comment type="subcellular location">
    <subcellularLocation>
        <location evidence="1">Host membrane</location>
        <topology evidence="1">Single-pass membrane protein</topology>
    </subcellularLocation>
</comment>
<dbReference type="InterPro" id="IPR027417">
    <property type="entry name" value="P-loop_NTPase"/>
</dbReference>
<dbReference type="GO" id="GO:0033644">
    <property type="term" value="C:host cell membrane"/>
    <property type="evidence" value="ECO:0007669"/>
    <property type="project" value="UniProtKB-SubCell"/>
</dbReference>
<organism evidence="7">
    <name type="scientific">Inoviridae sp. ctDDr4</name>
    <dbReference type="NCBI Taxonomy" id="2825777"/>
    <lineage>
        <taxon>Viruses</taxon>
        <taxon>Monodnaviria</taxon>
        <taxon>Loebvirae</taxon>
        <taxon>Hofneiviricota</taxon>
        <taxon>Faserviricetes</taxon>
        <taxon>Tubulavirales</taxon>
        <taxon>Inoviridae</taxon>
    </lineage>
</organism>
<dbReference type="SUPFAM" id="SSF52540">
    <property type="entry name" value="P-loop containing nucleoside triphosphate hydrolases"/>
    <property type="match status" value="1"/>
</dbReference>
<evidence type="ECO:0000256" key="5">
    <source>
        <dbReference type="ARBA" id="ARBA00023136"/>
    </source>
</evidence>
<name>A0A8S5V634_9VIRU</name>
<dbReference type="Pfam" id="PF05707">
    <property type="entry name" value="Zot"/>
    <property type="match status" value="1"/>
</dbReference>
<keyword evidence="3" id="KW-1043">Host membrane</keyword>
<sequence length="206" mass="24714">MEFLNRRIEFKSFFKKGLPKIDDRFGVYFVCGRQGSGKGYYAVKLLLAQDKKTCASVYTNVHSLKLPDYNIKYFNRLDELYTNTDEYCIFLIDEVSRKYDKNSRTDTQFYAWLNQSRKRKRIVIMITQEWRELPMWLRRPAKFMITTKKNLFSRFGIYTTLVGDAENMIYDKDEGEYICPTIKKIYYKRNVSIANLYDTFEPINQL</sequence>
<keyword evidence="4" id="KW-1133">Transmembrane helix</keyword>
<accession>A0A8S5V634</accession>
<dbReference type="EMBL" id="BK016205">
    <property type="protein sequence ID" value="DAG02172.1"/>
    <property type="molecule type" value="Genomic_DNA"/>
</dbReference>
<evidence type="ECO:0000256" key="3">
    <source>
        <dbReference type="ARBA" id="ARBA00022870"/>
    </source>
</evidence>
<feature type="domain" description="Zona occludens toxin N-terminal" evidence="6">
    <location>
        <begin position="27"/>
        <end position="150"/>
    </location>
</feature>
<evidence type="ECO:0000259" key="6">
    <source>
        <dbReference type="Pfam" id="PF05707"/>
    </source>
</evidence>
<dbReference type="InterPro" id="IPR008900">
    <property type="entry name" value="Zot_N"/>
</dbReference>
<dbReference type="Gene3D" id="3.40.50.300">
    <property type="entry name" value="P-loop containing nucleotide triphosphate hydrolases"/>
    <property type="match status" value="1"/>
</dbReference>
<evidence type="ECO:0000256" key="2">
    <source>
        <dbReference type="ARBA" id="ARBA00022692"/>
    </source>
</evidence>
<protein>
    <submittedName>
        <fullName evidence="7">Zonular occludens toxin</fullName>
    </submittedName>
</protein>
<reference evidence="7" key="1">
    <citation type="journal article" date="2021" name="Proc. Natl. Acad. Sci. U.S.A.">
        <title>A Catalog of Tens of Thousands of Viruses from Human Metagenomes Reveals Hidden Associations with Chronic Diseases.</title>
        <authorList>
            <person name="Tisza M.J."/>
            <person name="Buck C.B."/>
        </authorList>
    </citation>
    <scope>NUCLEOTIDE SEQUENCE</scope>
    <source>
        <strain evidence="7">CtDDr4</strain>
    </source>
</reference>
<keyword evidence="2" id="KW-0812">Transmembrane</keyword>
<keyword evidence="5" id="KW-0472">Membrane</keyword>
<proteinExistence type="predicted"/>
<evidence type="ECO:0000256" key="4">
    <source>
        <dbReference type="ARBA" id="ARBA00022989"/>
    </source>
</evidence>